<proteinExistence type="predicted"/>
<dbReference type="SUPFAM" id="SSF46689">
    <property type="entry name" value="Homeodomain-like"/>
    <property type="match status" value="1"/>
</dbReference>
<accession>A0A1I2MF20</accession>
<dbReference type="PANTHER" id="PTHR30055:SF148">
    <property type="entry name" value="TETR-FAMILY TRANSCRIPTIONAL REGULATOR"/>
    <property type="match status" value="1"/>
</dbReference>
<name>A0A1I2MF20_9ACTN</name>
<dbReference type="PROSITE" id="PS50977">
    <property type="entry name" value="HTH_TETR_2"/>
    <property type="match status" value="1"/>
</dbReference>
<gene>
    <name evidence="6" type="ORF">SAMN02787118_11316</name>
</gene>
<dbReference type="InterPro" id="IPR009057">
    <property type="entry name" value="Homeodomain-like_sf"/>
</dbReference>
<evidence type="ECO:0000313" key="6">
    <source>
        <dbReference type="EMBL" id="SFF88117.1"/>
    </source>
</evidence>
<dbReference type="Proteomes" id="UP000181942">
    <property type="component" value="Unassembled WGS sequence"/>
</dbReference>
<dbReference type="Gene3D" id="1.10.10.60">
    <property type="entry name" value="Homeodomain-like"/>
    <property type="match status" value="1"/>
</dbReference>
<feature type="domain" description="HTH tetR-type" evidence="5">
    <location>
        <begin position="19"/>
        <end position="79"/>
    </location>
</feature>
<protein>
    <submittedName>
        <fullName evidence="6">Transcriptional regulator, TetR family</fullName>
    </submittedName>
</protein>
<dbReference type="OrthoDB" id="9796019at2"/>
<evidence type="ECO:0000256" key="2">
    <source>
        <dbReference type="ARBA" id="ARBA00023125"/>
    </source>
</evidence>
<organism evidence="6 7">
    <name type="scientific">Streptomyces mirabilis</name>
    <dbReference type="NCBI Taxonomy" id="68239"/>
    <lineage>
        <taxon>Bacteria</taxon>
        <taxon>Bacillati</taxon>
        <taxon>Actinomycetota</taxon>
        <taxon>Actinomycetes</taxon>
        <taxon>Kitasatosporales</taxon>
        <taxon>Streptomycetaceae</taxon>
        <taxon>Streptomyces</taxon>
    </lineage>
</organism>
<dbReference type="Pfam" id="PF00440">
    <property type="entry name" value="TetR_N"/>
    <property type="match status" value="1"/>
</dbReference>
<dbReference type="GO" id="GO:0000976">
    <property type="term" value="F:transcription cis-regulatory region binding"/>
    <property type="evidence" value="ECO:0007669"/>
    <property type="project" value="TreeGrafter"/>
</dbReference>
<keyword evidence="3" id="KW-0804">Transcription</keyword>
<dbReference type="PRINTS" id="PR00455">
    <property type="entry name" value="HTHTETR"/>
</dbReference>
<evidence type="ECO:0000313" key="7">
    <source>
        <dbReference type="Proteomes" id="UP000181942"/>
    </source>
</evidence>
<keyword evidence="1" id="KW-0805">Transcription regulation</keyword>
<dbReference type="InterPro" id="IPR001647">
    <property type="entry name" value="HTH_TetR"/>
</dbReference>
<keyword evidence="2 4" id="KW-0238">DNA-binding</keyword>
<evidence type="ECO:0000256" key="3">
    <source>
        <dbReference type="ARBA" id="ARBA00023163"/>
    </source>
</evidence>
<sequence>MKKTDPEGCRSTVGRPRCPGKEAAILDAALTLLTEQGFTRMTLDQVARAAGVSKATIHLRFKTKAELAAAALRTLRPCSAPPETGNIRADLVARLADFADTLTRTRGMALIGTCLAEDAHTPELLELFREHAVQPRRTAIRRLLEQARSWGEVAADADPEVLTSALLGAFFAGHLAALATTADWAERTVAAVFAPGAPI</sequence>
<dbReference type="EMBL" id="FONR01000013">
    <property type="protein sequence ID" value="SFF88117.1"/>
    <property type="molecule type" value="Genomic_DNA"/>
</dbReference>
<reference evidence="6 7" key="1">
    <citation type="submission" date="2016-10" db="EMBL/GenBank/DDBJ databases">
        <authorList>
            <person name="de Groot N.N."/>
        </authorList>
    </citation>
    <scope>NUCLEOTIDE SEQUENCE [LARGE SCALE GENOMIC DNA]</scope>
    <source>
        <strain evidence="6 7">OK461</strain>
    </source>
</reference>
<evidence type="ECO:0000256" key="1">
    <source>
        <dbReference type="ARBA" id="ARBA00023015"/>
    </source>
</evidence>
<dbReference type="InterPro" id="IPR023772">
    <property type="entry name" value="DNA-bd_HTH_TetR-type_CS"/>
</dbReference>
<dbReference type="Pfam" id="PF16859">
    <property type="entry name" value="TetR_C_11"/>
    <property type="match status" value="1"/>
</dbReference>
<feature type="DNA-binding region" description="H-T-H motif" evidence="4">
    <location>
        <begin position="42"/>
        <end position="61"/>
    </location>
</feature>
<dbReference type="GO" id="GO:0003700">
    <property type="term" value="F:DNA-binding transcription factor activity"/>
    <property type="evidence" value="ECO:0007669"/>
    <property type="project" value="TreeGrafter"/>
</dbReference>
<dbReference type="InterPro" id="IPR011075">
    <property type="entry name" value="TetR_C"/>
</dbReference>
<dbReference type="PANTHER" id="PTHR30055">
    <property type="entry name" value="HTH-TYPE TRANSCRIPTIONAL REGULATOR RUTR"/>
    <property type="match status" value="1"/>
</dbReference>
<evidence type="ECO:0000256" key="4">
    <source>
        <dbReference type="PROSITE-ProRule" id="PRU00335"/>
    </source>
</evidence>
<dbReference type="RefSeq" id="WP_075030500.1">
    <property type="nucleotide sequence ID" value="NZ_FONR01000013.1"/>
</dbReference>
<dbReference type="AlphaFoldDB" id="A0A1I2MF20"/>
<dbReference type="PROSITE" id="PS01081">
    <property type="entry name" value="HTH_TETR_1"/>
    <property type="match status" value="1"/>
</dbReference>
<dbReference type="Gene3D" id="1.10.357.10">
    <property type="entry name" value="Tetracycline Repressor, domain 2"/>
    <property type="match status" value="1"/>
</dbReference>
<dbReference type="InterPro" id="IPR036271">
    <property type="entry name" value="Tet_transcr_reg_TetR-rel_C_sf"/>
</dbReference>
<evidence type="ECO:0000259" key="5">
    <source>
        <dbReference type="PROSITE" id="PS50977"/>
    </source>
</evidence>
<dbReference type="InterPro" id="IPR050109">
    <property type="entry name" value="HTH-type_TetR-like_transc_reg"/>
</dbReference>
<dbReference type="SUPFAM" id="SSF48498">
    <property type="entry name" value="Tetracyclin repressor-like, C-terminal domain"/>
    <property type="match status" value="1"/>
</dbReference>